<keyword evidence="3 5" id="KW-0804">Transcription</keyword>
<dbReference type="AlphaFoldDB" id="A0A8J5YX15"/>
<dbReference type="InterPro" id="IPR036898">
    <property type="entry name" value="RNA_pol_Rpb7-like_N_sf"/>
</dbReference>
<dbReference type="GO" id="GO:0006352">
    <property type="term" value="P:DNA-templated transcription initiation"/>
    <property type="evidence" value="ECO:0007669"/>
    <property type="project" value="UniProtKB-UniRule"/>
</dbReference>
<sequence>MEGLSVAFANLMVYLHLSKSRNVSQSILRELGSLLIKFNETFDGVLLAYDVNILDKHAKILSDVHLYFGLRLKSNLLLFSPKPDMLLEGKVAKLSQESIHVIVLGFSSTIITAENIREEFKYRTVTLFYLVFNFFIFFVCWVCVCGKRLHVLLRTICHQISQSTCHKGWNQDPIFSQEEILHIIGSLISAHTGIIRWLDRHLEEDSKFDRSSMKSRDREWLGDKTVDEGATLMSYDNHIKIGEGGVIERYSGIERKALDSYVEILSQFLLQMEGLSLTDANLVMYLHLSKSRNVSQSILHELGSLLFNLAENLTSDDEANDTVALFKQMEKFNETFDGVLLAYDVNILDKQAKILSGVHLYFSLRLKANLLLFSPKPDMLLVDITLPGKVVKLSQESIHVIVLDFSSAIITAENIRGEFKYRFVTFFYLVLYFFIFFVCWVCVYGKRLHKYKEELFSSKSHKRHVIKVETLQMEGLSVADANLVMYLHPSKSRNVSQSILRELGSLLFKFNETFDGVLLAYDVNILDKQAKILSGVHPYFGLRLKANLLLFSPKPDMLLEGKVVKLSQESIHVIVLGFSSAIITAENIRGEFKYRTKDKEELFASKSHKRHVIKVETMIRFLVKSFDEEILHIIGSLISAHTGSIRWLDRHLEEDSEFDWSSMKSRDREWLGDKTVDEGATPMSYDNHIKIGEGGVVVFESKISLREMLCSNKIYVFDKWARRPA</sequence>
<keyword evidence="8" id="KW-1185">Reference proteome</keyword>
<evidence type="ECO:0000256" key="6">
    <source>
        <dbReference type="SAM" id="Phobius"/>
    </source>
</evidence>
<dbReference type="EMBL" id="JAHUZN010000007">
    <property type="protein sequence ID" value="KAG8489627.1"/>
    <property type="molecule type" value="Genomic_DNA"/>
</dbReference>
<protein>
    <recommendedName>
        <fullName evidence="5">DNA-directed RNA polymerase subunit</fullName>
    </recommendedName>
</protein>
<comment type="caution">
    <text evidence="7">The sequence shown here is derived from an EMBL/GenBank/DDBJ whole genome shotgun (WGS) entry which is preliminary data.</text>
</comment>
<evidence type="ECO:0000256" key="1">
    <source>
        <dbReference type="ARBA" id="ARBA00004123"/>
    </source>
</evidence>
<keyword evidence="4 5" id="KW-0539">Nucleus</keyword>
<feature type="transmembrane region" description="Helical" evidence="6">
    <location>
        <begin position="127"/>
        <end position="149"/>
    </location>
</feature>
<keyword evidence="2 5" id="KW-0240">DNA-directed RNA polymerase</keyword>
<comment type="function">
    <text evidence="5">DNA-dependent RNA polymerase which catalyzes the transcription of DNA into RNA using the four ribonucleoside triphosphates as substrates.</text>
</comment>
<evidence type="ECO:0000256" key="4">
    <source>
        <dbReference type="ARBA" id="ARBA00023242"/>
    </source>
</evidence>
<evidence type="ECO:0000313" key="7">
    <source>
        <dbReference type="EMBL" id="KAG8489627.1"/>
    </source>
</evidence>
<reference evidence="7 8" key="1">
    <citation type="journal article" date="2021" name="bioRxiv">
        <title>The Gossypium anomalum genome as a resource for cotton improvement and evolutionary analysis of hybrid incompatibility.</title>
        <authorList>
            <person name="Grover C.E."/>
            <person name="Yuan D."/>
            <person name="Arick M.A."/>
            <person name="Miller E.R."/>
            <person name="Hu G."/>
            <person name="Peterson D.G."/>
            <person name="Wendel J.F."/>
            <person name="Udall J.A."/>
        </authorList>
    </citation>
    <scope>NUCLEOTIDE SEQUENCE [LARGE SCALE GENOMIC DNA]</scope>
    <source>
        <strain evidence="7">JFW-Udall</strain>
        <tissue evidence="7">Leaf</tissue>
    </source>
</reference>
<proteinExistence type="predicted"/>
<dbReference type="PANTHER" id="PTHR12709:SF5">
    <property type="entry name" value="DNA-DIRECTED RNA POLYMERASE I SUBUNIT RPA43"/>
    <property type="match status" value="1"/>
</dbReference>
<gene>
    <name evidence="7" type="ORF">CXB51_017617</name>
</gene>
<dbReference type="PANTHER" id="PTHR12709">
    <property type="entry name" value="DNA-DIRECTED RNA POLYMERASE II, III"/>
    <property type="match status" value="1"/>
</dbReference>
<evidence type="ECO:0000256" key="2">
    <source>
        <dbReference type="ARBA" id="ARBA00022478"/>
    </source>
</evidence>
<feature type="transmembrane region" description="Helical" evidence="6">
    <location>
        <begin position="423"/>
        <end position="443"/>
    </location>
</feature>
<dbReference type="OrthoDB" id="10250504at2759"/>
<dbReference type="FunFam" id="3.30.1490.120:FF:000006">
    <property type="entry name" value="DNA-directed RNA polymerase"/>
    <property type="match status" value="1"/>
</dbReference>
<dbReference type="GO" id="GO:0006362">
    <property type="term" value="P:transcription elongation by RNA polymerase I"/>
    <property type="evidence" value="ECO:0007669"/>
    <property type="project" value="TreeGrafter"/>
</dbReference>
<keyword evidence="6" id="KW-0812">Transmembrane</keyword>
<name>A0A8J5YX15_9ROSI</name>
<dbReference type="Gene3D" id="2.40.50.1060">
    <property type="match status" value="1"/>
</dbReference>
<dbReference type="Gene3D" id="3.30.1490.120">
    <property type="entry name" value="RNA polymerase Rpb7-like, N-terminal domain"/>
    <property type="match status" value="1"/>
</dbReference>
<keyword evidence="6" id="KW-0472">Membrane</keyword>
<keyword evidence="6" id="KW-1133">Transmembrane helix</keyword>
<dbReference type="InterPro" id="IPR045113">
    <property type="entry name" value="Rpb7-like"/>
</dbReference>
<dbReference type="GO" id="GO:0005736">
    <property type="term" value="C:RNA polymerase I complex"/>
    <property type="evidence" value="ECO:0007669"/>
    <property type="project" value="TreeGrafter"/>
</dbReference>
<dbReference type="Proteomes" id="UP000701853">
    <property type="component" value="Chromosome 7"/>
</dbReference>
<comment type="subcellular location">
    <subcellularLocation>
        <location evidence="1 5">Nucleus</location>
    </subcellularLocation>
</comment>
<evidence type="ECO:0000313" key="8">
    <source>
        <dbReference type="Proteomes" id="UP000701853"/>
    </source>
</evidence>
<accession>A0A8J5YX15</accession>
<evidence type="ECO:0000256" key="3">
    <source>
        <dbReference type="ARBA" id="ARBA00023163"/>
    </source>
</evidence>
<organism evidence="7 8">
    <name type="scientific">Gossypium anomalum</name>
    <dbReference type="NCBI Taxonomy" id="47600"/>
    <lineage>
        <taxon>Eukaryota</taxon>
        <taxon>Viridiplantae</taxon>
        <taxon>Streptophyta</taxon>
        <taxon>Embryophyta</taxon>
        <taxon>Tracheophyta</taxon>
        <taxon>Spermatophyta</taxon>
        <taxon>Magnoliopsida</taxon>
        <taxon>eudicotyledons</taxon>
        <taxon>Gunneridae</taxon>
        <taxon>Pentapetalae</taxon>
        <taxon>rosids</taxon>
        <taxon>malvids</taxon>
        <taxon>Malvales</taxon>
        <taxon>Malvaceae</taxon>
        <taxon>Malvoideae</taxon>
        <taxon>Gossypium</taxon>
    </lineage>
</organism>
<evidence type="ECO:0000256" key="5">
    <source>
        <dbReference type="RuleBase" id="RU369086"/>
    </source>
</evidence>